<feature type="non-terminal residue" evidence="10">
    <location>
        <position position="211"/>
    </location>
</feature>
<evidence type="ECO:0000256" key="6">
    <source>
        <dbReference type="ARBA" id="ARBA00023125"/>
    </source>
</evidence>
<keyword evidence="5" id="KW-0862">Zinc</keyword>
<dbReference type="PANTHER" id="PTHR24404:SF114">
    <property type="entry name" value="KLUMPFUSS, ISOFORM B-RELATED"/>
    <property type="match status" value="1"/>
</dbReference>
<keyword evidence="7" id="KW-0539">Nucleus</keyword>
<dbReference type="GO" id="GO:0003700">
    <property type="term" value="F:DNA-binding transcription factor activity"/>
    <property type="evidence" value="ECO:0007669"/>
    <property type="project" value="TreeGrafter"/>
</dbReference>
<dbReference type="Gene3D" id="3.30.160.60">
    <property type="entry name" value="Classic Zinc Finger"/>
    <property type="match status" value="2"/>
</dbReference>
<comment type="subcellular location">
    <subcellularLocation>
        <location evidence="1">Nucleus</location>
    </subcellularLocation>
</comment>
<dbReference type="SMART" id="SM00355">
    <property type="entry name" value="ZnF_C2H2"/>
    <property type="match status" value="1"/>
</dbReference>
<evidence type="ECO:0000256" key="2">
    <source>
        <dbReference type="ARBA" id="ARBA00022723"/>
    </source>
</evidence>
<dbReference type="GO" id="GO:0008270">
    <property type="term" value="F:zinc ion binding"/>
    <property type="evidence" value="ECO:0007669"/>
    <property type="project" value="UniProtKB-KW"/>
</dbReference>
<evidence type="ECO:0000256" key="5">
    <source>
        <dbReference type="ARBA" id="ARBA00022833"/>
    </source>
</evidence>
<keyword evidence="2" id="KW-0479">Metal-binding</keyword>
<dbReference type="InterPro" id="IPR050589">
    <property type="entry name" value="Ikaros_C2H2-ZF"/>
</dbReference>
<evidence type="ECO:0000256" key="1">
    <source>
        <dbReference type="ARBA" id="ARBA00004123"/>
    </source>
</evidence>
<dbReference type="AlphaFoldDB" id="A0A1B6CQ61"/>
<gene>
    <name evidence="10" type="ORF">g.5998</name>
</gene>
<protein>
    <recommendedName>
        <fullName evidence="9">C2H2-type domain-containing protein</fullName>
    </recommendedName>
</protein>
<dbReference type="FunFam" id="3.30.160.60:FF:000670">
    <property type="entry name" value="zinc finger protein 22"/>
    <property type="match status" value="1"/>
</dbReference>
<dbReference type="GO" id="GO:0000978">
    <property type="term" value="F:RNA polymerase II cis-regulatory region sequence-specific DNA binding"/>
    <property type="evidence" value="ECO:0007669"/>
    <property type="project" value="TreeGrafter"/>
</dbReference>
<name>A0A1B6CQ61_9HEMI</name>
<evidence type="ECO:0000259" key="9">
    <source>
        <dbReference type="PROSITE" id="PS50157"/>
    </source>
</evidence>
<dbReference type="GO" id="GO:0006357">
    <property type="term" value="P:regulation of transcription by RNA polymerase II"/>
    <property type="evidence" value="ECO:0007669"/>
    <property type="project" value="TreeGrafter"/>
</dbReference>
<reference evidence="10" key="1">
    <citation type="submission" date="2015-12" db="EMBL/GenBank/DDBJ databases">
        <title>De novo transcriptome assembly of four potential Pierce s Disease insect vectors from Arizona vineyards.</title>
        <authorList>
            <person name="Tassone E.E."/>
        </authorList>
    </citation>
    <scope>NUCLEOTIDE SEQUENCE</scope>
</reference>
<evidence type="ECO:0000256" key="4">
    <source>
        <dbReference type="ARBA" id="ARBA00022771"/>
    </source>
</evidence>
<dbReference type="SUPFAM" id="SSF57667">
    <property type="entry name" value="beta-beta-alpha zinc fingers"/>
    <property type="match status" value="1"/>
</dbReference>
<proteinExistence type="predicted"/>
<keyword evidence="6" id="KW-0238">DNA-binding</keyword>
<dbReference type="InterPro" id="IPR036236">
    <property type="entry name" value="Znf_C2H2_sf"/>
</dbReference>
<evidence type="ECO:0000313" key="10">
    <source>
        <dbReference type="EMBL" id="JAS15528.1"/>
    </source>
</evidence>
<dbReference type="PROSITE" id="PS00028">
    <property type="entry name" value="ZINC_FINGER_C2H2_1"/>
    <property type="match status" value="1"/>
</dbReference>
<dbReference type="InterPro" id="IPR013087">
    <property type="entry name" value="Znf_C2H2_type"/>
</dbReference>
<evidence type="ECO:0000256" key="7">
    <source>
        <dbReference type="ARBA" id="ARBA00023242"/>
    </source>
</evidence>
<feature type="domain" description="C2H2-type" evidence="9">
    <location>
        <begin position="168"/>
        <end position="195"/>
    </location>
</feature>
<keyword evidence="4 8" id="KW-0863">Zinc-finger</keyword>
<dbReference type="GO" id="GO:0005634">
    <property type="term" value="C:nucleus"/>
    <property type="evidence" value="ECO:0007669"/>
    <property type="project" value="UniProtKB-SubCell"/>
</dbReference>
<evidence type="ECO:0000256" key="3">
    <source>
        <dbReference type="ARBA" id="ARBA00022737"/>
    </source>
</evidence>
<keyword evidence="3" id="KW-0677">Repeat</keyword>
<accession>A0A1B6CQ61</accession>
<dbReference type="PROSITE" id="PS50157">
    <property type="entry name" value="ZINC_FINGER_C2H2_2"/>
    <property type="match status" value="1"/>
</dbReference>
<dbReference type="PANTHER" id="PTHR24404">
    <property type="entry name" value="ZINC FINGER PROTEIN"/>
    <property type="match status" value="1"/>
</dbReference>
<sequence length="211" mass="24489">MDIAAFNIKQEICDEDEIICEEDNSSCNDKRYNNVRIKEEICIDDENYSNSIEVKKEIEYEEFTREDKSNEIINQPEDWSSYENENLHPLFYTMGNFPTLSEQNDCLDDSNSYCNGDTVNGDTDSNIDSMEYGNDKDLMILQQPPYKNFLGKRKHRLHKGKVKLMKPYKCLVCSYSCSTATCLKTHMRVHTGEKPYKCETCEYTCSSSSSL</sequence>
<evidence type="ECO:0000256" key="8">
    <source>
        <dbReference type="PROSITE-ProRule" id="PRU00042"/>
    </source>
</evidence>
<dbReference type="EMBL" id="GEDC01021770">
    <property type="protein sequence ID" value="JAS15528.1"/>
    <property type="molecule type" value="Transcribed_RNA"/>
</dbReference>
<organism evidence="10">
    <name type="scientific">Clastoptera arizonana</name>
    <name type="common">Arizona spittle bug</name>
    <dbReference type="NCBI Taxonomy" id="38151"/>
    <lineage>
        <taxon>Eukaryota</taxon>
        <taxon>Metazoa</taxon>
        <taxon>Ecdysozoa</taxon>
        <taxon>Arthropoda</taxon>
        <taxon>Hexapoda</taxon>
        <taxon>Insecta</taxon>
        <taxon>Pterygota</taxon>
        <taxon>Neoptera</taxon>
        <taxon>Paraneoptera</taxon>
        <taxon>Hemiptera</taxon>
        <taxon>Auchenorrhyncha</taxon>
        <taxon>Cercopoidea</taxon>
        <taxon>Clastopteridae</taxon>
        <taxon>Clastoptera</taxon>
    </lineage>
</organism>